<dbReference type="SUPFAM" id="SSF55486">
    <property type="entry name" value="Metalloproteases ('zincins'), catalytic domain"/>
    <property type="match status" value="1"/>
</dbReference>
<evidence type="ECO:0000313" key="6">
    <source>
        <dbReference type="WBParaSite" id="SMUV_0000431501-mRNA-1"/>
    </source>
</evidence>
<feature type="binding site" evidence="2">
    <location>
        <position position="128"/>
    </location>
    <ligand>
        <name>Zn(2+)</name>
        <dbReference type="ChEBI" id="CHEBI:29105"/>
        <note>catalytic</note>
    </ligand>
</feature>
<dbReference type="SMART" id="SM00235">
    <property type="entry name" value="ZnMc"/>
    <property type="match status" value="1"/>
</dbReference>
<organism evidence="5 6">
    <name type="scientific">Syphacia muris</name>
    <dbReference type="NCBI Taxonomy" id="451379"/>
    <lineage>
        <taxon>Eukaryota</taxon>
        <taxon>Metazoa</taxon>
        <taxon>Ecdysozoa</taxon>
        <taxon>Nematoda</taxon>
        <taxon>Chromadorea</taxon>
        <taxon>Rhabditida</taxon>
        <taxon>Spirurina</taxon>
        <taxon>Oxyuridomorpha</taxon>
        <taxon>Oxyuroidea</taxon>
        <taxon>Oxyuridae</taxon>
        <taxon>Syphacia</taxon>
    </lineage>
</organism>
<dbReference type="STRING" id="451379.A0A0N5AIR0"/>
<dbReference type="WBParaSite" id="SMUV_0000431501-mRNA-1">
    <property type="protein sequence ID" value="SMUV_0000431501-mRNA-1"/>
    <property type="gene ID" value="SMUV_0000431501"/>
</dbReference>
<dbReference type="GO" id="GO:0008270">
    <property type="term" value="F:zinc ion binding"/>
    <property type="evidence" value="ECO:0007669"/>
    <property type="project" value="UniProtKB-UniRule"/>
</dbReference>
<evidence type="ECO:0000259" key="4">
    <source>
        <dbReference type="PROSITE" id="PS51864"/>
    </source>
</evidence>
<reference evidence="6" key="1">
    <citation type="submission" date="2017-02" db="UniProtKB">
        <authorList>
            <consortium name="WormBaseParasite"/>
        </authorList>
    </citation>
    <scope>IDENTIFICATION</scope>
</reference>
<dbReference type="AlphaFoldDB" id="A0A0N5AIR0"/>
<dbReference type="PANTHER" id="PTHR10127">
    <property type="entry name" value="DISCOIDIN, CUB, EGF, LAMININ , AND ZINC METALLOPROTEASE DOMAIN CONTAINING"/>
    <property type="match status" value="1"/>
</dbReference>
<dbReference type="InterPro" id="IPR001506">
    <property type="entry name" value="Peptidase_M12A"/>
</dbReference>
<protein>
    <recommendedName>
        <fullName evidence="3">Metalloendopeptidase</fullName>
        <ecNumber evidence="3">3.4.24.-</ecNumber>
    </recommendedName>
</protein>
<feature type="binding site" evidence="2">
    <location>
        <position position="138"/>
    </location>
    <ligand>
        <name>Zn(2+)</name>
        <dbReference type="ChEBI" id="CHEBI:29105"/>
        <note>catalytic</note>
    </ligand>
</feature>
<dbReference type="InterPro" id="IPR024079">
    <property type="entry name" value="MetalloPept_cat_dom_sf"/>
</dbReference>
<dbReference type="InterPro" id="IPR034035">
    <property type="entry name" value="Astacin-like_dom"/>
</dbReference>
<feature type="binding site" evidence="2">
    <location>
        <position position="132"/>
    </location>
    <ligand>
        <name>Zn(2+)</name>
        <dbReference type="ChEBI" id="CHEBI:29105"/>
        <note>catalytic</note>
    </ligand>
</feature>
<dbReference type="GO" id="GO:0004222">
    <property type="term" value="F:metalloendopeptidase activity"/>
    <property type="evidence" value="ECO:0007669"/>
    <property type="project" value="UniProtKB-UniRule"/>
</dbReference>
<dbReference type="PROSITE" id="PS51864">
    <property type="entry name" value="ASTACIN"/>
    <property type="match status" value="1"/>
</dbReference>
<dbReference type="PRINTS" id="PR00480">
    <property type="entry name" value="ASTACIN"/>
</dbReference>
<keyword evidence="2 3" id="KW-0479">Metal-binding</keyword>
<keyword evidence="2 3" id="KW-0862">Zinc</keyword>
<feature type="active site" evidence="2">
    <location>
        <position position="129"/>
    </location>
</feature>
<dbReference type="CDD" id="cd04280">
    <property type="entry name" value="ZnMc_astacin_like"/>
    <property type="match status" value="1"/>
</dbReference>
<keyword evidence="1 2" id="KW-1015">Disulfide bond</keyword>
<proteinExistence type="predicted"/>
<keyword evidence="2 3" id="KW-0378">Hydrolase</keyword>
<comment type="caution">
    <text evidence="2">Lacks conserved residue(s) required for the propagation of feature annotation.</text>
</comment>
<dbReference type="GO" id="GO:0006508">
    <property type="term" value="P:proteolysis"/>
    <property type="evidence" value="ECO:0007669"/>
    <property type="project" value="UniProtKB-KW"/>
</dbReference>
<keyword evidence="2 3" id="KW-0482">Metalloprotease</keyword>
<comment type="cofactor">
    <cofactor evidence="2 3">
        <name>Zn(2+)</name>
        <dbReference type="ChEBI" id="CHEBI:29105"/>
    </cofactor>
    <text evidence="2 3">Binds 1 zinc ion per subunit.</text>
</comment>
<dbReference type="Proteomes" id="UP000046393">
    <property type="component" value="Unplaced"/>
</dbReference>
<dbReference type="Gene3D" id="3.40.390.10">
    <property type="entry name" value="Collagenase (Catalytic Domain)"/>
    <property type="match status" value="1"/>
</dbReference>
<dbReference type="InterPro" id="IPR006026">
    <property type="entry name" value="Peptidase_Metallo"/>
</dbReference>
<feature type="disulfide bond" evidence="2">
    <location>
        <begin position="80"/>
        <end position="235"/>
    </location>
</feature>
<feature type="domain" description="Peptidase M12A" evidence="4">
    <location>
        <begin position="17"/>
        <end position="236"/>
    </location>
</feature>
<evidence type="ECO:0000313" key="5">
    <source>
        <dbReference type="Proteomes" id="UP000046393"/>
    </source>
</evidence>
<dbReference type="EC" id="3.4.24.-" evidence="3"/>
<sequence>LNRRWLFKLQFTVRTPRQYRKYGKSNSEQRNGLWNNNVVPYVLSSRYSEEELVPKVYALWMLFRKSVIIQALFDLQLKACFRFVKRTTQTDYLDIRPLDGCYSFVGRIGGPQLVSLASGCIAKYVIMHEIMHAIGFEHEHQRPDRDEYIKVIYANVQPEQMSNFEKLSPSEVRTFGLSYDYKSIMHYEGTAFGKYDRITNQKLVTMVPLKEGISLLDNTELSPSDIEKLNLIGECKGFSGFNLFTT</sequence>
<evidence type="ECO:0000256" key="3">
    <source>
        <dbReference type="RuleBase" id="RU361183"/>
    </source>
</evidence>
<evidence type="ECO:0000256" key="1">
    <source>
        <dbReference type="ARBA" id="ARBA00023157"/>
    </source>
</evidence>
<dbReference type="PANTHER" id="PTHR10127:SF852">
    <property type="entry name" value="ZINC METALLOPROTEINASE NAS-12"/>
    <property type="match status" value="1"/>
</dbReference>
<dbReference type="Pfam" id="PF01400">
    <property type="entry name" value="Astacin"/>
    <property type="match status" value="1"/>
</dbReference>
<name>A0A0N5AIR0_9BILA</name>
<accession>A0A0N5AIR0</accession>
<keyword evidence="5" id="KW-1185">Reference proteome</keyword>
<keyword evidence="2 3" id="KW-0645">Protease</keyword>
<evidence type="ECO:0000256" key="2">
    <source>
        <dbReference type="PROSITE-ProRule" id="PRU01211"/>
    </source>
</evidence>